<gene>
    <name evidence="2" type="ORF">A2154_00410</name>
</gene>
<protein>
    <recommendedName>
        <fullName evidence="4">DUF2130 domain-containing protein</fullName>
    </recommendedName>
</protein>
<accession>A0A1F5Z8V3</accession>
<name>A0A1F5Z8V3_9BACT</name>
<keyword evidence="1" id="KW-0175">Coiled coil</keyword>
<reference evidence="2 3" key="1">
    <citation type="journal article" date="2016" name="Nat. Commun.">
        <title>Thousands of microbial genomes shed light on interconnected biogeochemical processes in an aquifer system.</title>
        <authorList>
            <person name="Anantharaman K."/>
            <person name="Brown C.T."/>
            <person name="Hug L.A."/>
            <person name="Sharon I."/>
            <person name="Castelle C.J."/>
            <person name="Probst A.J."/>
            <person name="Thomas B.C."/>
            <person name="Singh A."/>
            <person name="Wilkins M.J."/>
            <person name="Karaoz U."/>
            <person name="Brodie E.L."/>
            <person name="Williams K.H."/>
            <person name="Hubbard S.S."/>
            <person name="Banfield J.F."/>
        </authorList>
    </citation>
    <scope>NUCLEOTIDE SEQUENCE [LARGE SCALE GENOMIC DNA]</scope>
</reference>
<sequence>MNIIKCKNCGADIEINEALTHQIEEEILAAERQRHQADIQTAVKKAEAFQAQQTAQKFELTIKELTAAGDEEKVRNRKLQEQILDLTREIRKIRQEKDDTKIEMEKKLVEEEEKIRTDLRTKLDEEHRLKDAEKEKKLTDMRREVEELKRKLEQGSQQTQGEVLELEIEAILKKEFPQDQVSEVKKGQRGADVIQKVIDKRGNACGIILWESKNAQWSETWLRKLREDQRDAKAHQAILVVANPPADIDSFTYRDGIWITTRKLITQVAFIIRYYLVRTYYDQLANVGKNEKMEMLFQYLTGTEFRNRIDSIVEAFTSMQQDIEREKRWFNSKWARQERELRKIVDNTYGLHGELQAVTGRQLKGIKPLLVTEKTDTNEHEDL</sequence>
<dbReference type="Proteomes" id="UP000176854">
    <property type="component" value="Unassembled WGS sequence"/>
</dbReference>
<dbReference type="InterPro" id="IPR019219">
    <property type="entry name" value="DUF2130"/>
</dbReference>
<dbReference type="Pfam" id="PF09903">
    <property type="entry name" value="DUF2130"/>
    <property type="match status" value="1"/>
</dbReference>
<evidence type="ECO:0000313" key="2">
    <source>
        <dbReference type="EMBL" id="OGG08754.1"/>
    </source>
</evidence>
<evidence type="ECO:0000313" key="3">
    <source>
        <dbReference type="Proteomes" id="UP000176854"/>
    </source>
</evidence>
<comment type="caution">
    <text evidence="2">The sequence shown here is derived from an EMBL/GenBank/DDBJ whole genome shotgun (WGS) entry which is preliminary data.</text>
</comment>
<dbReference type="AlphaFoldDB" id="A0A1F5Z8V3"/>
<evidence type="ECO:0000256" key="1">
    <source>
        <dbReference type="SAM" id="Coils"/>
    </source>
</evidence>
<dbReference type="EMBL" id="MFJC01000048">
    <property type="protein sequence ID" value="OGG08754.1"/>
    <property type="molecule type" value="Genomic_DNA"/>
</dbReference>
<proteinExistence type="predicted"/>
<organism evidence="2 3">
    <name type="scientific">Candidatus Gottesmanbacteria bacterium RBG_16_43_7</name>
    <dbReference type="NCBI Taxonomy" id="1798373"/>
    <lineage>
        <taxon>Bacteria</taxon>
        <taxon>Candidatus Gottesmaniibacteriota</taxon>
    </lineage>
</organism>
<feature type="coiled-coil region" evidence="1">
    <location>
        <begin position="32"/>
        <end position="169"/>
    </location>
</feature>
<evidence type="ECO:0008006" key="4">
    <source>
        <dbReference type="Google" id="ProtNLM"/>
    </source>
</evidence>